<feature type="domain" description="Aminoglycoside phosphotransferase" evidence="1">
    <location>
        <begin position="15"/>
        <end position="86"/>
    </location>
</feature>
<evidence type="ECO:0000259" key="1">
    <source>
        <dbReference type="Pfam" id="PF01636"/>
    </source>
</evidence>
<proteinExistence type="predicted"/>
<comment type="caution">
    <text evidence="2">The sequence shown here is derived from an EMBL/GenBank/DDBJ whole genome shotgun (WGS) entry which is preliminary data.</text>
</comment>
<dbReference type="Gene3D" id="3.90.1200.10">
    <property type="match status" value="1"/>
</dbReference>
<dbReference type="Proteomes" id="UP001500994">
    <property type="component" value="Unassembled WGS sequence"/>
</dbReference>
<evidence type="ECO:0000313" key="3">
    <source>
        <dbReference type="Proteomes" id="UP001500994"/>
    </source>
</evidence>
<dbReference type="RefSeq" id="WP_344577831.1">
    <property type="nucleotide sequence ID" value="NZ_BAAARK010000012.1"/>
</dbReference>
<dbReference type="EMBL" id="BAAARK010000012">
    <property type="protein sequence ID" value="GAA2666979.1"/>
    <property type="molecule type" value="Genomic_DNA"/>
</dbReference>
<dbReference type="InterPro" id="IPR002575">
    <property type="entry name" value="Aminoglycoside_PTrfase"/>
</dbReference>
<name>A0ABP6EG53_9ACTN</name>
<dbReference type="SUPFAM" id="SSF56112">
    <property type="entry name" value="Protein kinase-like (PK-like)"/>
    <property type="match status" value="1"/>
</dbReference>
<sequence>MHDATRGFVPPEPDAWRHREVAVPARIDCVGHHDLAPWNLVFDGRHRVTGIIDWDFAGPSNRAWDLSYAAHRFVPLSSPRQARAFGWPAEPDRPARLELLARAYGHGVTAAQLLDLAVVRLSAIAANIEQRVRAGDPAFAVHREERHADGYREDVRFLLEQRTALLGGAG</sequence>
<accession>A0ABP6EG53</accession>
<dbReference type="Pfam" id="PF01636">
    <property type="entry name" value="APH"/>
    <property type="match status" value="1"/>
</dbReference>
<evidence type="ECO:0000313" key="2">
    <source>
        <dbReference type="EMBL" id="GAA2666979.1"/>
    </source>
</evidence>
<dbReference type="InterPro" id="IPR011009">
    <property type="entry name" value="Kinase-like_dom_sf"/>
</dbReference>
<gene>
    <name evidence="2" type="ORF">GCM10009864_40610</name>
</gene>
<keyword evidence="3" id="KW-1185">Reference proteome</keyword>
<reference evidence="3" key="1">
    <citation type="journal article" date="2019" name="Int. J. Syst. Evol. Microbiol.">
        <title>The Global Catalogue of Microorganisms (GCM) 10K type strain sequencing project: providing services to taxonomists for standard genome sequencing and annotation.</title>
        <authorList>
            <consortium name="The Broad Institute Genomics Platform"/>
            <consortium name="The Broad Institute Genome Sequencing Center for Infectious Disease"/>
            <person name="Wu L."/>
            <person name="Ma J."/>
        </authorList>
    </citation>
    <scope>NUCLEOTIDE SEQUENCE [LARGE SCALE GENOMIC DNA]</scope>
    <source>
        <strain evidence="3">JCM 16374</strain>
    </source>
</reference>
<protein>
    <recommendedName>
        <fullName evidence="1">Aminoglycoside phosphotransferase domain-containing protein</fullName>
    </recommendedName>
</protein>
<organism evidence="2 3">
    <name type="scientific">Streptomyces lunalinharesii</name>
    <dbReference type="NCBI Taxonomy" id="333384"/>
    <lineage>
        <taxon>Bacteria</taxon>
        <taxon>Bacillati</taxon>
        <taxon>Actinomycetota</taxon>
        <taxon>Actinomycetes</taxon>
        <taxon>Kitasatosporales</taxon>
        <taxon>Streptomycetaceae</taxon>
        <taxon>Streptomyces</taxon>
    </lineage>
</organism>